<reference evidence="1 2" key="1">
    <citation type="journal article" date="2018" name="Front. Plant Sci.">
        <title>Red Clover (Trifolium pratense) and Zigzag Clover (T. medium) - A Picture of Genomic Similarities and Differences.</title>
        <authorList>
            <person name="Dluhosova J."/>
            <person name="Istvanek J."/>
            <person name="Nedelnik J."/>
            <person name="Repkova J."/>
        </authorList>
    </citation>
    <scope>NUCLEOTIDE SEQUENCE [LARGE SCALE GENOMIC DNA]</scope>
    <source>
        <strain evidence="2">cv. 10/8</strain>
        <tissue evidence="1">Leaf</tissue>
    </source>
</reference>
<evidence type="ECO:0000313" key="2">
    <source>
        <dbReference type="Proteomes" id="UP000265520"/>
    </source>
</evidence>
<dbReference type="EMBL" id="LXQA011100017">
    <property type="protein sequence ID" value="MCI84815.1"/>
    <property type="molecule type" value="Genomic_DNA"/>
</dbReference>
<dbReference type="AlphaFoldDB" id="A0A392VDD0"/>
<proteinExistence type="predicted"/>
<accession>A0A392VDD0</accession>
<feature type="non-terminal residue" evidence="1">
    <location>
        <position position="1"/>
    </location>
</feature>
<comment type="caution">
    <text evidence="1">The sequence shown here is derived from an EMBL/GenBank/DDBJ whole genome shotgun (WGS) entry which is preliminary data.</text>
</comment>
<evidence type="ECO:0000313" key="1">
    <source>
        <dbReference type="EMBL" id="MCI84815.1"/>
    </source>
</evidence>
<name>A0A392VDD0_9FABA</name>
<keyword evidence="2" id="KW-1185">Reference proteome</keyword>
<dbReference type="Proteomes" id="UP000265520">
    <property type="component" value="Unassembled WGS sequence"/>
</dbReference>
<sequence>RYAQCDLLGVILPGSCGLCFLDSTGFDILWSRIVFSLNELSKLSVPDQNFNGMLKLDSVFS</sequence>
<organism evidence="1 2">
    <name type="scientific">Trifolium medium</name>
    <dbReference type="NCBI Taxonomy" id="97028"/>
    <lineage>
        <taxon>Eukaryota</taxon>
        <taxon>Viridiplantae</taxon>
        <taxon>Streptophyta</taxon>
        <taxon>Embryophyta</taxon>
        <taxon>Tracheophyta</taxon>
        <taxon>Spermatophyta</taxon>
        <taxon>Magnoliopsida</taxon>
        <taxon>eudicotyledons</taxon>
        <taxon>Gunneridae</taxon>
        <taxon>Pentapetalae</taxon>
        <taxon>rosids</taxon>
        <taxon>fabids</taxon>
        <taxon>Fabales</taxon>
        <taxon>Fabaceae</taxon>
        <taxon>Papilionoideae</taxon>
        <taxon>50 kb inversion clade</taxon>
        <taxon>NPAAA clade</taxon>
        <taxon>Hologalegina</taxon>
        <taxon>IRL clade</taxon>
        <taxon>Trifolieae</taxon>
        <taxon>Trifolium</taxon>
    </lineage>
</organism>
<protein>
    <submittedName>
        <fullName evidence="1">Uncharacterized protein</fullName>
    </submittedName>
</protein>